<accession>A0AAV5AK31</accession>
<name>A0AAV5AK31_9AGAM</name>
<dbReference type="PANTHER" id="PTHR13593">
    <property type="match status" value="1"/>
</dbReference>
<reference evidence="1" key="1">
    <citation type="submission" date="2021-10" db="EMBL/GenBank/DDBJ databases">
        <title>De novo Genome Assembly of Clathrus columnatus (Basidiomycota, Fungi) Using Illumina and Nanopore Sequence Data.</title>
        <authorList>
            <person name="Ogiso-Tanaka E."/>
            <person name="Itagaki H."/>
            <person name="Hosoya T."/>
            <person name="Hosaka K."/>
        </authorList>
    </citation>
    <scope>NUCLEOTIDE SEQUENCE</scope>
    <source>
        <strain evidence="1">MO-923</strain>
    </source>
</reference>
<dbReference type="Gene3D" id="3.20.20.190">
    <property type="entry name" value="Phosphatidylinositol (PI) phosphodiesterase"/>
    <property type="match status" value="1"/>
</dbReference>
<dbReference type="GO" id="GO:0008081">
    <property type="term" value="F:phosphoric diester hydrolase activity"/>
    <property type="evidence" value="ECO:0007669"/>
    <property type="project" value="InterPro"/>
</dbReference>
<sequence>MYENNKQAYGHVIKQPRATVCNGHAEFCTRSYGNVLAANQEINVTAQLELGVRLLQAQSHLFSRAVLIYILLPEKMGYYISATLLLFDGGTVQDYLTNVKSFLVDNPTEVVTLLFTNPDGVNVTVWDSVFKAAGVDQLAFIPESVPVKQSDWPTLGDLIDDGKQIVVFMDSDADPDLVPYILPEFEMIWETPFDSTDSSFPCSVNRTAGPLAQTDHMNCLNHFLDIDILSVLIPDKLQAATTNGMTSVLDDAAGCAPLNGGRNPNFILADWVDIGQLIQTAALLNNVAS</sequence>
<dbReference type="InterPro" id="IPR017946">
    <property type="entry name" value="PLC-like_Pdiesterase_TIM-brl"/>
</dbReference>
<proteinExistence type="predicted"/>
<dbReference type="Pfam" id="PF26146">
    <property type="entry name" value="PI-PLC_X"/>
    <property type="match status" value="1"/>
</dbReference>
<dbReference type="PANTHER" id="PTHR13593:SF140">
    <property type="entry name" value="PLC-LIKE PHOSPHODIESTERASE"/>
    <property type="match status" value="1"/>
</dbReference>
<dbReference type="AlphaFoldDB" id="A0AAV5AK31"/>
<evidence type="ECO:0000313" key="1">
    <source>
        <dbReference type="EMBL" id="GJJ13474.1"/>
    </source>
</evidence>
<dbReference type="GO" id="GO:0006629">
    <property type="term" value="P:lipid metabolic process"/>
    <property type="evidence" value="ECO:0007669"/>
    <property type="project" value="InterPro"/>
</dbReference>
<dbReference type="Proteomes" id="UP001050691">
    <property type="component" value="Unassembled WGS sequence"/>
</dbReference>
<evidence type="ECO:0000313" key="2">
    <source>
        <dbReference type="Proteomes" id="UP001050691"/>
    </source>
</evidence>
<comment type="caution">
    <text evidence="1">The sequence shown here is derived from an EMBL/GenBank/DDBJ whole genome shotgun (WGS) entry which is preliminary data.</text>
</comment>
<gene>
    <name evidence="1" type="ORF">Clacol_007728</name>
</gene>
<dbReference type="SUPFAM" id="SSF51695">
    <property type="entry name" value="PLC-like phosphodiesterases"/>
    <property type="match status" value="1"/>
</dbReference>
<keyword evidence="2" id="KW-1185">Reference proteome</keyword>
<protein>
    <submittedName>
        <fullName evidence="1">Uncharacterized protein</fullName>
    </submittedName>
</protein>
<dbReference type="InterPro" id="IPR051057">
    <property type="entry name" value="PI-PLC_domain"/>
</dbReference>
<dbReference type="EMBL" id="BPWL01000008">
    <property type="protein sequence ID" value="GJJ13474.1"/>
    <property type="molecule type" value="Genomic_DNA"/>
</dbReference>
<organism evidence="1 2">
    <name type="scientific">Clathrus columnatus</name>
    <dbReference type="NCBI Taxonomy" id="1419009"/>
    <lineage>
        <taxon>Eukaryota</taxon>
        <taxon>Fungi</taxon>
        <taxon>Dikarya</taxon>
        <taxon>Basidiomycota</taxon>
        <taxon>Agaricomycotina</taxon>
        <taxon>Agaricomycetes</taxon>
        <taxon>Phallomycetidae</taxon>
        <taxon>Phallales</taxon>
        <taxon>Clathraceae</taxon>
        <taxon>Clathrus</taxon>
    </lineage>
</organism>